<dbReference type="EMBL" id="JBHRTB010000010">
    <property type="protein sequence ID" value="MFC3142223.1"/>
    <property type="molecule type" value="Genomic_DNA"/>
</dbReference>
<evidence type="ECO:0000256" key="6">
    <source>
        <dbReference type="ARBA" id="ARBA00023136"/>
    </source>
</evidence>
<proteinExistence type="inferred from homology"/>
<evidence type="ECO:0000256" key="3">
    <source>
        <dbReference type="ARBA" id="ARBA00022475"/>
    </source>
</evidence>
<comment type="caution">
    <text evidence="9">The sequence shown here is derived from an EMBL/GenBank/DDBJ whole genome shotgun (WGS) entry which is preliminary data.</text>
</comment>
<evidence type="ECO:0000256" key="5">
    <source>
        <dbReference type="ARBA" id="ARBA00022989"/>
    </source>
</evidence>
<dbReference type="PROSITE" id="PS50928">
    <property type="entry name" value="ABC_TM1"/>
    <property type="match status" value="1"/>
</dbReference>
<keyword evidence="4 7" id="KW-0812">Transmembrane</keyword>
<evidence type="ECO:0000256" key="4">
    <source>
        <dbReference type="ARBA" id="ARBA00022692"/>
    </source>
</evidence>
<comment type="similarity">
    <text evidence="7">Belongs to the binding-protein-dependent transport system permease family.</text>
</comment>
<keyword evidence="10" id="KW-1185">Reference proteome</keyword>
<sequence length="307" mass="34112">MVAETQTMTPGRAQSRAAFIMAPYLMIGPGLILACFIILYPFYALINTSLREVNRFGMITDLNNFENFSEVFSDPLFHAAIWRSIIWTGSVVGGTLLISVVTALILHRQFYGRAIARVIIMLPWSVSLSLLAVVWRWALNAESGLLNHSLMQMGLIDAPVVWLGNGTIAFTVEIFIGILVSIPFTTTILLGGLSAMPQDIYEAATMEGATPWHQFRTITMPLMRPFVNIAVVLNMINVFNSFPIIWILTEGGPANSTDILVTYLYKIAFKYGKLGEASVVSLLMVIFLLICSIIYLRLISREQTYGS</sequence>
<name>A0ABV7GPM5_9RHOB</name>
<evidence type="ECO:0000313" key="9">
    <source>
        <dbReference type="EMBL" id="MFC3142223.1"/>
    </source>
</evidence>
<dbReference type="RefSeq" id="WP_275634117.1">
    <property type="nucleotide sequence ID" value="NZ_JARGYD010000007.1"/>
</dbReference>
<feature type="transmembrane region" description="Helical" evidence="7">
    <location>
        <begin position="118"/>
        <end position="139"/>
    </location>
</feature>
<feature type="transmembrane region" description="Helical" evidence="7">
    <location>
        <begin position="21"/>
        <end position="43"/>
    </location>
</feature>
<accession>A0ABV7GPM5</accession>
<feature type="domain" description="ABC transmembrane type-1" evidence="8">
    <location>
        <begin position="81"/>
        <end position="295"/>
    </location>
</feature>
<evidence type="ECO:0000313" key="10">
    <source>
        <dbReference type="Proteomes" id="UP001595632"/>
    </source>
</evidence>
<feature type="transmembrane region" description="Helical" evidence="7">
    <location>
        <begin position="159"/>
        <end position="180"/>
    </location>
</feature>
<feature type="transmembrane region" description="Helical" evidence="7">
    <location>
        <begin position="85"/>
        <end position="106"/>
    </location>
</feature>
<feature type="transmembrane region" description="Helical" evidence="7">
    <location>
        <begin position="226"/>
        <end position="248"/>
    </location>
</feature>
<evidence type="ECO:0000256" key="2">
    <source>
        <dbReference type="ARBA" id="ARBA00022448"/>
    </source>
</evidence>
<gene>
    <name evidence="9" type="ORF">ACFOGP_05855</name>
</gene>
<organism evidence="9 10">
    <name type="scientific">Psychromarinibacter halotolerans</name>
    <dbReference type="NCBI Taxonomy" id="1775175"/>
    <lineage>
        <taxon>Bacteria</taxon>
        <taxon>Pseudomonadati</taxon>
        <taxon>Pseudomonadota</taxon>
        <taxon>Alphaproteobacteria</taxon>
        <taxon>Rhodobacterales</taxon>
        <taxon>Paracoccaceae</taxon>
        <taxon>Psychromarinibacter</taxon>
    </lineage>
</organism>
<comment type="subcellular location">
    <subcellularLocation>
        <location evidence="1 7">Cell membrane</location>
        <topology evidence="1 7">Multi-pass membrane protein</topology>
    </subcellularLocation>
</comment>
<dbReference type="PANTHER" id="PTHR43005:SF1">
    <property type="entry name" value="SPERMIDINE_PUTRESCINE TRANSPORT SYSTEM PERMEASE PROTEIN"/>
    <property type="match status" value="1"/>
</dbReference>
<keyword evidence="5 7" id="KW-1133">Transmembrane helix</keyword>
<reference evidence="10" key="1">
    <citation type="journal article" date="2019" name="Int. J. Syst. Evol. Microbiol.">
        <title>The Global Catalogue of Microorganisms (GCM) 10K type strain sequencing project: providing services to taxonomists for standard genome sequencing and annotation.</title>
        <authorList>
            <consortium name="The Broad Institute Genomics Platform"/>
            <consortium name="The Broad Institute Genome Sequencing Center for Infectious Disease"/>
            <person name="Wu L."/>
            <person name="Ma J."/>
        </authorList>
    </citation>
    <scope>NUCLEOTIDE SEQUENCE [LARGE SCALE GENOMIC DNA]</scope>
    <source>
        <strain evidence="10">KCTC 52366</strain>
    </source>
</reference>
<dbReference type="InterPro" id="IPR000515">
    <property type="entry name" value="MetI-like"/>
</dbReference>
<dbReference type="Proteomes" id="UP001595632">
    <property type="component" value="Unassembled WGS sequence"/>
</dbReference>
<dbReference type="PANTHER" id="PTHR43005">
    <property type="entry name" value="BLR7065 PROTEIN"/>
    <property type="match status" value="1"/>
</dbReference>
<dbReference type="InterPro" id="IPR035906">
    <property type="entry name" value="MetI-like_sf"/>
</dbReference>
<protein>
    <submittedName>
        <fullName evidence="9">Carbohydrate ABC transporter permease</fullName>
    </submittedName>
</protein>
<keyword evidence="3" id="KW-1003">Cell membrane</keyword>
<dbReference type="Pfam" id="PF00528">
    <property type="entry name" value="BPD_transp_1"/>
    <property type="match status" value="1"/>
</dbReference>
<dbReference type="CDD" id="cd06261">
    <property type="entry name" value="TM_PBP2"/>
    <property type="match status" value="1"/>
</dbReference>
<evidence type="ECO:0000259" key="8">
    <source>
        <dbReference type="PROSITE" id="PS50928"/>
    </source>
</evidence>
<dbReference type="Gene3D" id="1.10.3720.10">
    <property type="entry name" value="MetI-like"/>
    <property type="match status" value="1"/>
</dbReference>
<dbReference type="SUPFAM" id="SSF161098">
    <property type="entry name" value="MetI-like"/>
    <property type="match status" value="1"/>
</dbReference>
<evidence type="ECO:0000256" key="7">
    <source>
        <dbReference type="RuleBase" id="RU363032"/>
    </source>
</evidence>
<keyword evidence="6 7" id="KW-0472">Membrane</keyword>
<keyword evidence="2 7" id="KW-0813">Transport</keyword>
<feature type="transmembrane region" description="Helical" evidence="7">
    <location>
        <begin position="279"/>
        <end position="298"/>
    </location>
</feature>
<evidence type="ECO:0000256" key="1">
    <source>
        <dbReference type="ARBA" id="ARBA00004651"/>
    </source>
</evidence>